<evidence type="ECO:0000259" key="12">
    <source>
        <dbReference type="Pfam" id="PF26002"/>
    </source>
</evidence>
<dbReference type="Pfam" id="PF26002">
    <property type="entry name" value="Beta-barrel_AprE"/>
    <property type="match status" value="1"/>
</dbReference>
<keyword evidence="4 9" id="KW-1003">Cell membrane</keyword>
<keyword evidence="8 9" id="KW-0472">Membrane</keyword>
<keyword evidence="5 9" id="KW-0997">Cell inner membrane</keyword>
<evidence type="ECO:0000256" key="6">
    <source>
        <dbReference type="ARBA" id="ARBA00022692"/>
    </source>
</evidence>
<evidence type="ECO:0000313" key="13">
    <source>
        <dbReference type="EMBL" id="NVI48222.1"/>
    </source>
</evidence>
<protein>
    <recommendedName>
        <fullName evidence="9">Membrane fusion protein (MFP) family protein</fullName>
    </recommendedName>
</protein>
<keyword evidence="3 9" id="KW-0813">Transport</keyword>
<evidence type="ECO:0000256" key="3">
    <source>
        <dbReference type="ARBA" id="ARBA00022448"/>
    </source>
</evidence>
<dbReference type="InterPro" id="IPR058781">
    <property type="entry name" value="HH_AprE-like"/>
</dbReference>
<dbReference type="GO" id="GO:0015031">
    <property type="term" value="P:protein transport"/>
    <property type="evidence" value="ECO:0007669"/>
    <property type="project" value="InterPro"/>
</dbReference>
<feature type="coiled-coil region" evidence="10">
    <location>
        <begin position="270"/>
        <end position="304"/>
    </location>
</feature>
<feature type="domain" description="AprE-like long alpha-helical hairpin" evidence="11">
    <location>
        <begin position="109"/>
        <end position="297"/>
    </location>
</feature>
<dbReference type="InterPro" id="IPR010129">
    <property type="entry name" value="T1SS_HlyD"/>
</dbReference>
<dbReference type="InterPro" id="IPR050739">
    <property type="entry name" value="MFP"/>
</dbReference>
<comment type="caution">
    <text evidence="13">The sequence shown here is derived from an EMBL/GenBank/DDBJ whole genome shotgun (WGS) entry which is preliminary data.</text>
</comment>
<evidence type="ECO:0000256" key="2">
    <source>
        <dbReference type="ARBA" id="ARBA00009477"/>
    </source>
</evidence>
<proteinExistence type="inferred from homology"/>
<dbReference type="AlphaFoldDB" id="A0A974A4Z9"/>
<feature type="coiled-coil region" evidence="10">
    <location>
        <begin position="168"/>
        <end position="195"/>
    </location>
</feature>
<dbReference type="Pfam" id="PF25994">
    <property type="entry name" value="HH_AprE"/>
    <property type="match status" value="1"/>
</dbReference>
<dbReference type="InterPro" id="IPR058982">
    <property type="entry name" value="Beta-barrel_AprE"/>
</dbReference>
<name>A0A974A4Z9_9BRAD</name>
<dbReference type="Gene3D" id="2.40.50.100">
    <property type="match status" value="1"/>
</dbReference>
<dbReference type="GO" id="GO:0005886">
    <property type="term" value="C:plasma membrane"/>
    <property type="evidence" value="ECO:0007669"/>
    <property type="project" value="UniProtKB-SubCell"/>
</dbReference>
<sequence length="451" mass="49209">MTASVVALNKNLRRSTGARPAASPVDVAELRRPLATGLALSGLVALAVFGWGSVATLSGAVIAHGIVVVDGSSKKIQHQQGGVIGEILVRDGSRVSAGDLLVKLDGTQARALLGIVTSQLTELVGRKTRLAAERDDRDDLEFPPGFTASGQEAERVASGERRLFHARLGSLNGQKAQLGERIKQNEDEVKGLTLQNSAKAREVALIREELSRVNDLYKRNLLPVTRVLSLQRDETRIEGEIGTLVAQIAKIGGEIAETRLKILAVDQNRFSDAQKELREVEGRIAELQERKIAAEDQLRRVELRAPIDGIIHELSVHTVGGVVNPAEQLMLVVPSSDLLSVEVHIPSTDIDQLKIGRKSMLRFTAFNQRTTPEVEGVVTRLSPDATQDKETGQFYYTARITPDSGELARLADHKLLPGMPVDAFIETSARTALSYLTKPLTDQFERAFRER</sequence>
<gene>
    <name evidence="13" type="ORF">HAP48_036030</name>
</gene>
<organism evidence="13">
    <name type="scientific">Bradyrhizobium septentrionale</name>
    <dbReference type="NCBI Taxonomy" id="1404411"/>
    <lineage>
        <taxon>Bacteria</taxon>
        <taxon>Pseudomonadati</taxon>
        <taxon>Pseudomonadota</taxon>
        <taxon>Alphaproteobacteria</taxon>
        <taxon>Hyphomicrobiales</taxon>
        <taxon>Nitrobacteraceae</taxon>
        <taxon>Bradyrhizobium</taxon>
    </lineage>
</organism>
<dbReference type="SUPFAM" id="SSF111369">
    <property type="entry name" value="HlyD-like secretion proteins"/>
    <property type="match status" value="1"/>
</dbReference>
<dbReference type="NCBIfam" id="TIGR01843">
    <property type="entry name" value="type_I_hlyD"/>
    <property type="match status" value="1"/>
</dbReference>
<evidence type="ECO:0000256" key="8">
    <source>
        <dbReference type="ARBA" id="ARBA00023136"/>
    </source>
</evidence>
<comment type="similarity">
    <text evidence="2 9">Belongs to the membrane fusion protein (MFP) (TC 8.A.1) family.</text>
</comment>
<evidence type="ECO:0000256" key="7">
    <source>
        <dbReference type="ARBA" id="ARBA00022989"/>
    </source>
</evidence>
<accession>A0A974A4Z9</accession>
<reference evidence="13" key="1">
    <citation type="submission" date="2020-06" db="EMBL/GenBank/DDBJ databases">
        <title>Whole Genome Sequence of Bradyrhizobium sp. Strain 1S1.</title>
        <authorList>
            <person name="Bromfield E.S.P."/>
            <person name="Cloutier S."/>
        </authorList>
    </citation>
    <scope>NUCLEOTIDE SEQUENCE [LARGE SCALE GENOMIC DNA]</scope>
    <source>
        <strain evidence="13">1S1</strain>
    </source>
</reference>
<dbReference type="Gene3D" id="2.40.30.170">
    <property type="match status" value="1"/>
</dbReference>
<evidence type="ECO:0000256" key="4">
    <source>
        <dbReference type="ARBA" id="ARBA00022475"/>
    </source>
</evidence>
<feature type="domain" description="AprE-like beta-barrel" evidence="12">
    <location>
        <begin position="339"/>
        <end position="427"/>
    </location>
</feature>
<feature type="transmembrane region" description="Helical" evidence="9">
    <location>
        <begin position="43"/>
        <end position="69"/>
    </location>
</feature>
<dbReference type="EMBL" id="JAAOLE020000001">
    <property type="protein sequence ID" value="NVI48222.1"/>
    <property type="molecule type" value="Genomic_DNA"/>
</dbReference>
<evidence type="ECO:0000256" key="5">
    <source>
        <dbReference type="ARBA" id="ARBA00022519"/>
    </source>
</evidence>
<evidence type="ECO:0000259" key="11">
    <source>
        <dbReference type="Pfam" id="PF25994"/>
    </source>
</evidence>
<keyword evidence="6 9" id="KW-0812">Transmembrane</keyword>
<evidence type="ECO:0000256" key="9">
    <source>
        <dbReference type="RuleBase" id="RU365093"/>
    </source>
</evidence>
<dbReference type="PRINTS" id="PR01490">
    <property type="entry name" value="RTXTOXIND"/>
</dbReference>
<comment type="subcellular location">
    <subcellularLocation>
        <location evidence="1 9">Cell inner membrane</location>
        <topology evidence="1 9">Single-pass membrane protein</topology>
    </subcellularLocation>
</comment>
<keyword evidence="10" id="KW-0175">Coiled coil</keyword>
<keyword evidence="7 9" id="KW-1133">Transmembrane helix</keyword>
<evidence type="ECO:0000256" key="10">
    <source>
        <dbReference type="SAM" id="Coils"/>
    </source>
</evidence>
<dbReference type="PANTHER" id="PTHR30386">
    <property type="entry name" value="MEMBRANE FUSION SUBUNIT OF EMRAB-TOLC MULTIDRUG EFFLUX PUMP"/>
    <property type="match status" value="1"/>
</dbReference>
<dbReference type="RefSeq" id="WP_166214508.1">
    <property type="nucleotide sequence ID" value="NZ_CP088285.1"/>
</dbReference>
<evidence type="ECO:0000256" key="1">
    <source>
        <dbReference type="ARBA" id="ARBA00004377"/>
    </source>
</evidence>
<dbReference type="PANTHER" id="PTHR30386:SF17">
    <property type="entry name" value="ALKALINE PROTEASE SECRETION PROTEIN APRE"/>
    <property type="match status" value="1"/>
</dbReference>